<dbReference type="OrthoDB" id="19232at2759"/>
<name>A0A843UB50_COLES</name>
<dbReference type="EMBL" id="NMUH01000433">
    <property type="protein sequence ID" value="MQL79094.1"/>
    <property type="molecule type" value="Genomic_DNA"/>
</dbReference>
<gene>
    <name evidence="1" type="ORF">Taro_011530</name>
</gene>
<dbReference type="AlphaFoldDB" id="A0A843UB50"/>
<proteinExistence type="predicted"/>
<reference evidence="1" key="1">
    <citation type="submission" date="2017-07" db="EMBL/GenBank/DDBJ databases">
        <title>Taro Niue Genome Assembly and Annotation.</title>
        <authorList>
            <person name="Atibalentja N."/>
            <person name="Keating K."/>
            <person name="Fields C.J."/>
        </authorList>
    </citation>
    <scope>NUCLEOTIDE SEQUENCE</scope>
    <source>
        <strain evidence="1">Niue_2</strain>
        <tissue evidence="1">Leaf</tissue>
    </source>
</reference>
<keyword evidence="2" id="KW-1185">Reference proteome</keyword>
<organism evidence="1 2">
    <name type="scientific">Colocasia esculenta</name>
    <name type="common">Wild taro</name>
    <name type="synonym">Arum esculentum</name>
    <dbReference type="NCBI Taxonomy" id="4460"/>
    <lineage>
        <taxon>Eukaryota</taxon>
        <taxon>Viridiplantae</taxon>
        <taxon>Streptophyta</taxon>
        <taxon>Embryophyta</taxon>
        <taxon>Tracheophyta</taxon>
        <taxon>Spermatophyta</taxon>
        <taxon>Magnoliopsida</taxon>
        <taxon>Liliopsida</taxon>
        <taxon>Araceae</taxon>
        <taxon>Aroideae</taxon>
        <taxon>Colocasieae</taxon>
        <taxon>Colocasia</taxon>
    </lineage>
</organism>
<protein>
    <submittedName>
        <fullName evidence="1">Uncharacterized protein</fullName>
    </submittedName>
</protein>
<evidence type="ECO:0000313" key="1">
    <source>
        <dbReference type="EMBL" id="MQL79094.1"/>
    </source>
</evidence>
<accession>A0A843UB50</accession>
<sequence>MGVMSRKVLPVCGSLCFFCPALRARSRQPVKRYKKLLSDIFPRAQDEEPNDRKIGKLCEYASRNPLRIPKVDGIYMFNLEALIPKLCELAVEMGEDERVQLLRSAGLQALSSMVWFMGEHSHISAEFDSVVSVVLENYGSPQKKEENFDHDTEGTQSRWVQEVRKIEGHVSPSPAAIARVPSWKKIGRGQDP</sequence>
<dbReference type="PANTHER" id="PTHR46087:SF9">
    <property type="entry name" value="ARM REPEAT SUPERFAMILY PROTEIN"/>
    <property type="match status" value="1"/>
</dbReference>
<dbReference type="PANTHER" id="PTHR46087">
    <property type="entry name" value="PUTATIVE, EXPRESSED-RELATED"/>
    <property type="match status" value="1"/>
</dbReference>
<dbReference type="InterPro" id="IPR055296">
    <property type="entry name" value="SRL2-like"/>
</dbReference>
<evidence type="ECO:0000313" key="2">
    <source>
        <dbReference type="Proteomes" id="UP000652761"/>
    </source>
</evidence>
<comment type="caution">
    <text evidence="1">The sequence shown here is derived from an EMBL/GenBank/DDBJ whole genome shotgun (WGS) entry which is preliminary data.</text>
</comment>
<dbReference type="Proteomes" id="UP000652761">
    <property type="component" value="Unassembled WGS sequence"/>
</dbReference>